<accession>A0A317FIU4</accession>
<protein>
    <submittedName>
        <fullName evidence="5">GntR family transcriptional regulator</fullName>
    </submittedName>
</protein>
<evidence type="ECO:0000259" key="4">
    <source>
        <dbReference type="PROSITE" id="PS50949"/>
    </source>
</evidence>
<reference evidence="6" key="1">
    <citation type="submission" date="2018-05" db="EMBL/GenBank/DDBJ databases">
        <authorList>
            <person name="Du Z."/>
            <person name="Wang X."/>
        </authorList>
    </citation>
    <scope>NUCLEOTIDE SEQUENCE [LARGE SCALE GENOMIC DNA]</scope>
    <source>
        <strain evidence="6">CQN31</strain>
    </source>
</reference>
<proteinExistence type="predicted"/>
<evidence type="ECO:0000256" key="2">
    <source>
        <dbReference type="ARBA" id="ARBA00023125"/>
    </source>
</evidence>
<sequence>MPASVLLHHGPEHPCEWRALPAVTAPSRGGTDAPIEAGPEDAGLSRAERVYRHLRAGIRAGAYRPGQRLRETQLAAALDTSRTPVREAIRRLEADRLVEDVPGRGLAVARLDQDRVRELYQFRMAIEGAAAEMAALHATALDIAELSDLLEQMRTAAGDSARAAHLNRRFHEGIYRAARNSFLSHAIAAMTDFMALLPGTTYALPGRAAEVVEEHERVLRAIAERDPEEAARAVRAHIQKAAQFRLRMTGAEELAGVTTAG</sequence>
<comment type="caution">
    <text evidence="5">The sequence shown here is derived from an EMBL/GenBank/DDBJ whole genome shotgun (WGS) entry which is preliminary data.</text>
</comment>
<organism evidence="5 6">
    <name type="scientific">Falsiroseomonas bella</name>
    <dbReference type="NCBI Taxonomy" id="2184016"/>
    <lineage>
        <taxon>Bacteria</taxon>
        <taxon>Pseudomonadati</taxon>
        <taxon>Pseudomonadota</taxon>
        <taxon>Alphaproteobacteria</taxon>
        <taxon>Acetobacterales</taxon>
        <taxon>Roseomonadaceae</taxon>
        <taxon>Falsiroseomonas</taxon>
    </lineage>
</organism>
<keyword evidence="6" id="KW-1185">Reference proteome</keyword>
<dbReference type="SMART" id="SM00345">
    <property type="entry name" value="HTH_GNTR"/>
    <property type="match status" value="1"/>
</dbReference>
<dbReference type="InterPro" id="IPR000524">
    <property type="entry name" value="Tscrpt_reg_HTH_GntR"/>
</dbReference>
<dbReference type="SMART" id="SM00895">
    <property type="entry name" value="FCD"/>
    <property type="match status" value="1"/>
</dbReference>
<evidence type="ECO:0000313" key="6">
    <source>
        <dbReference type="Proteomes" id="UP000245765"/>
    </source>
</evidence>
<dbReference type="GO" id="GO:0003700">
    <property type="term" value="F:DNA-binding transcription factor activity"/>
    <property type="evidence" value="ECO:0007669"/>
    <property type="project" value="InterPro"/>
</dbReference>
<evidence type="ECO:0000256" key="1">
    <source>
        <dbReference type="ARBA" id="ARBA00023015"/>
    </source>
</evidence>
<dbReference type="Gene3D" id="1.10.10.10">
    <property type="entry name" value="Winged helix-like DNA-binding domain superfamily/Winged helix DNA-binding domain"/>
    <property type="match status" value="1"/>
</dbReference>
<dbReference type="AlphaFoldDB" id="A0A317FIU4"/>
<dbReference type="SUPFAM" id="SSF46785">
    <property type="entry name" value="Winged helix' DNA-binding domain"/>
    <property type="match status" value="1"/>
</dbReference>
<dbReference type="CDD" id="cd07377">
    <property type="entry name" value="WHTH_GntR"/>
    <property type="match status" value="1"/>
</dbReference>
<dbReference type="PANTHER" id="PTHR43537">
    <property type="entry name" value="TRANSCRIPTIONAL REGULATOR, GNTR FAMILY"/>
    <property type="match status" value="1"/>
</dbReference>
<dbReference type="Gene3D" id="1.20.120.530">
    <property type="entry name" value="GntR ligand-binding domain-like"/>
    <property type="match status" value="1"/>
</dbReference>
<keyword evidence="1" id="KW-0805">Transcription regulation</keyword>
<dbReference type="SUPFAM" id="SSF48008">
    <property type="entry name" value="GntR ligand-binding domain-like"/>
    <property type="match status" value="1"/>
</dbReference>
<dbReference type="InterPro" id="IPR008920">
    <property type="entry name" value="TF_FadR/GntR_C"/>
</dbReference>
<dbReference type="PROSITE" id="PS50949">
    <property type="entry name" value="HTH_GNTR"/>
    <property type="match status" value="1"/>
</dbReference>
<dbReference type="InterPro" id="IPR011711">
    <property type="entry name" value="GntR_C"/>
</dbReference>
<dbReference type="InterPro" id="IPR036390">
    <property type="entry name" value="WH_DNA-bd_sf"/>
</dbReference>
<dbReference type="PANTHER" id="PTHR43537:SF49">
    <property type="entry name" value="TRANSCRIPTIONAL REGULATORY PROTEIN"/>
    <property type="match status" value="1"/>
</dbReference>
<dbReference type="InterPro" id="IPR036388">
    <property type="entry name" value="WH-like_DNA-bd_sf"/>
</dbReference>
<dbReference type="Pfam" id="PF00392">
    <property type="entry name" value="GntR"/>
    <property type="match status" value="1"/>
</dbReference>
<gene>
    <name evidence="5" type="ORF">DFH01_06980</name>
</gene>
<name>A0A317FIU4_9PROT</name>
<dbReference type="GO" id="GO:0003677">
    <property type="term" value="F:DNA binding"/>
    <property type="evidence" value="ECO:0007669"/>
    <property type="project" value="UniProtKB-KW"/>
</dbReference>
<keyword evidence="2" id="KW-0238">DNA-binding</keyword>
<dbReference type="Pfam" id="PF07729">
    <property type="entry name" value="FCD"/>
    <property type="match status" value="1"/>
</dbReference>
<evidence type="ECO:0000313" key="5">
    <source>
        <dbReference type="EMBL" id="PWS38981.1"/>
    </source>
</evidence>
<feature type="domain" description="HTH gntR-type" evidence="4">
    <location>
        <begin position="44"/>
        <end position="111"/>
    </location>
</feature>
<dbReference type="Proteomes" id="UP000245765">
    <property type="component" value="Unassembled WGS sequence"/>
</dbReference>
<dbReference type="EMBL" id="QGNA01000001">
    <property type="protein sequence ID" value="PWS38981.1"/>
    <property type="molecule type" value="Genomic_DNA"/>
</dbReference>
<evidence type="ECO:0000256" key="3">
    <source>
        <dbReference type="ARBA" id="ARBA00023163"/>
    </source>
</evidence>
<keyword evidence="3" id="KW-0804">Transcription</keyword>